<feature type="compositionally biased region" description="Polar residues" evidence="1">
    <location>
        <begin position="393"/>
        <end position="432"/>
    </location>
</feature>
<dbReference type="OrthoDB" id="2553354at2759"/>
<feature type="region of interest" description="Disordered" evidence="1">
    <location>
        <begin position="604"/>
        <end position="690"/>
    </location>
</feature>
<feature type="compositionally biased region" description="Low complexity" evidence="1">
    <location>
        <begin position="107"/>
        <end position="118"/>
    </location>
</feature>
<feature type="compositionally biased region" description="Polar residues" evidence="1">
    <location>
        <begin position="563"/>
        <end position="572"/>
    </location>
</feature>
<evidence type="ECO:0000313" key="4">
    <source>
        <dbReference type="Proteomes" id="UP000242770"/>
    </source>
</evidence>
<dbReference type="EMBL" id="LK056652">
    <property type="protein sequence ID" value="CDR87177.1"/>
    <property type="molecule type" value="Genomic_DNA"/>
</dbReference>
<feature type="compositionally biased region" description="Low complexity" evidence="1">
    <location>
        <begin position="656"/>
        <end position="670"/>
    </location>
</feature>
<feature type="region of interest" description="Disordered" evidence="1">
    <location>
        <begin position="1077"/>
        <end position="1097"/>
    </location>
</feature>
<feature type="region of interest" description="Disordered" evidence="1">
    <location>
        <begin position="360"/>
        <end position="477"/>
    </location>
</feature>
<feature type="region of interest" description="Disordered" evidence="1">
    <location>
        <begin position="1151"/>
        <end position="1187"/>
    </location>
</feature>
<name>A0A0F7RTU0_9BASI</name>
<reference evidence="2" key="2">
    <citation type="submission" date="2014-06" db="EMBL/GenBank/DDBJ databases">
        <authorList>
            <person name="Ju J."/>
            <person name="Zhang J."/>
        </authorList>
    </citation>
    <scope>NUCLEOTIDE SEQUENCE</scope>
    <source>
        <strain evidence="2">SscI8</strain>
    </source>
</reference>
<proteinExistence type="predicted"/>
<feature type="region of interest" description="Disordered" evidence="1">
    <location>
        <begin position="721"/>
        <end position="744"/>
    </location>
</feature>
<feature type="region of interest" description="Disordered" evidence="1">
    <location>
        <begin position="547"/>
        <end position="591"/>
    </location>
</feature>
<dbReference type="Proteomes" id="UP000242770">
    <property type="component" value="Unassembled WGS sequence"/>
</dbReference>
<feature type="compositionally biased region" description="Polar residues" evidence="1">
    <location>
        <begin position="646"/>
        <end position="655"/>
    </location>
</feature>
<feature type="compositionally biased region" description="Low complexity" evidence="1">
    <location>
        <begin position="380"/>
        <end position="391"/>
    </location>
</feature>
<gene>
    <name evidence="3" type="primary">SSCI05320.1</name>
    <name evidence="2" type="ORF">SPSC_00303</name>
</gene>
<dbReference type="EMBL" id="CCFA01000285">
    <property type="protein sequence ID" value="CDR98728.1"/>
    <property type="molecule type" value="Genomic_DNA"/>
</dbReference>
<feature type="compositionally biased region" description="Low complexity" evidence="1">
    <location>
        <begin position="440"/>
        <end position="451"/>
    </location>
</feature>
<feature type="compositionally biased region" description="Low complexity" evidence="1">
    <location>
        <begin position="219"/>
        <end position="233"/>
    </location>
</feature>
<feature type="compositionally biased region" description="Low complexity" evidence="1">
    <location>
        <begin position="79"/>
        <end position="89"/>
    </location>
</feature>
<feature type="compositionally biased region" description="Polar residues" evidence="1">
    <location>
        <begin position="464"/>
        <end position="477"/>
    </location>
</feature>
<evidence type="ECO:0000313" key="3">
    <source>
        <dbReference type="EMBL" id="CDR98728.1"/>
    </source>
</evidence>
<feature type="region of interest" description="Disordered" evidence="1">
    <location>
        <begin position="930"/>
        <end position="960"/>
    </location>
</feature>
<evidence type="ECO:0000256" key="1">
    <source>
        <dbReference type="SAM" id="MobiDB-lite"/>
    </source>
</evidence>
<evidence type="ECO:0000313" key="2">
    <source>
        <dbReference type="EMBL" id="CDR87177.1"/>
    </source>
</evidence>
<reference evidence="3" key="3">
    <citation type="submission" date="2014-06" db="EMBL/GenBank/DDBJ databases">
        <authorList>
            <person name="Berkman J.Paul."/>
        </authorList>
    </citation>
    <scope>NUCLEOTIDE SEQUENCE [LARGE SCALE GENOMIC DNA]</scope>
</reference>
<feature type="compositionally biased region" description="Polar residues" evidence="1">
    <location>
        <begin position="29"/>
        <end position="43"/>
    </location>
</feature>
<feature type="compositionally biased region" description="Polar residues" evidence="1">
    <location>
        <begin position="132"/>
        <end position="144"/>
    </location>
</feature>
<accession>A0A0F7RTU0</accession>
<protein>
    <submittedName>
        <fullName evidence="3">Uncharacterized protein</fullName>
    </submittedName>
</protein>
<reference evidence="4" key="1">
    <citation type="submission" date="2014-06" db="EMBL/GenBank/DDBJ databases">
        <authorList>
            <person name="Berkman P.J."/>
        </authorList>
    </citation>
    <scope>NUCLEOTIDE SEQUENCE [LARGE SCALE GENOMIC DNA]</scope>
</reference>
<organism evidence="3 4">
    <name type="scientific">Sporisorium scitamineum</name>
    <dbReference type="NCBI Taxonomy" id="49012"/>
    <lineage>
        <taxon>Eukaryota</taxon>
        <taxon>Fungi</taxon>
        <taxon>Dikarya</taxon>
        <taxon>Basidiomycota</taxon>
        <taxon>Ustilaginomycotina</taxon>
        <taxon>Ustilaginomycetes</taxon>
        <taxon>Ustilaginales</taxon>
        <taxon>Ustilaginaceae</taxon>
        <taxon>Sporisorium</taxon>
    </lineage>
</organism>
<feature type="region of interest" description="Disordered" evidence="1">
    <location>
        <begin position="1"/>
        <end position="277"/>
    </location>
</feature>
<keyword evidence="4" id="KW-1185">Reference proteome</keyword>
<sequence length="1301" mass="138083">MHFADLLRRSSPHGTTASNSQSPAASASYHGTATATSSSQPRSSGLIRQRSLFGRAARSRPSLETDADLLYPAHHTQPRSTSSRASRYSSTDDHSIGHAPAHSHNLAASSSKKSFAPHSPAPSSLPPSVSSTDVAPSLTTTSPINRYDRLFGPSRTSASVSPRPSSIAVANPLPPSASTSTAPQLSRSASARKASERAPSSTLSRSRSTKPRFPFPPASSSTGTSSTLRDSSTMGTAILRRSSLRRRTGSADSSVLRNETAAPPASTPPVEPSPASAPVVAAIPKSASISAPAPANSTQPGRLARFFGRRKSISSPINVVHKPDLLADFVPVLQDASRTLNIDSPPLAVISAGWQQPEVASKPSQLPFRPSRPVSPRTVAPPKAFDAKPAPTSQPNTVDSESSKVSEFTFPARTSLSNDAPIQLSAAPTSRPRQTKHSTSRSLPLTSLPISNPIPISDSHESVRLSSGVNSNADTSMSLDRPWSLISASEADTPLLKLRKLVVDTEASDESRDGHHGSDGLFFRPLAGATRYVDAAGKAGVHETVADDAGKTHAATQDDADQLRSSSQTTMRSDTKHEAASIPSSNASTVRAARDVAAQPLASGLSAADASDRDVDSVGPLPAKSPSASQHSFRSRQHRRDGSVGSAHSQTTIQQARRSSTASRLTARSSGHWSESRVSEDALSAGEAEVRQARRAEVVALGKGRVKDWVADRPLPMAEAPTLSRSNTLRGRTQKVVAGDDPEVDRKLLQVSEEQVQSSDVEIRDIPDQESQASSPVKQTAPAMEVSQSAISAPPAPQRFARLSAFHDRRGLEGLELVDAPRAAPIVAAAAAPSNQMVEEAIRLGRAPSKRVRRNVSETRSVGEAVMVERDFAGSAQRDGADVGAAAPKLARPLRRSVSLSSKKKPSAVDWINPTLVPALPSAPVFSAAQPGPAAPIDNAVDSDSKKHSKQRSYATSEEAARAKRLELLEREKRLAEKEARRQTRLQQKYALKKQSDPLLAARLALAGLEAREAMPQVKVDSATSAGLQAPAVPERRTSSHPPGRLSVTPSYLMRKDSNAGSVASFHTALDAPVNESAAVPESAGDASFQSKGSNEVRPDTWYSIASSLAVDFEFPVPPQRMKEQLSEDGTLLSRAGLEQSPVGQQWRERRHYAASAQRVGTPPRDSSLRSRESGSKASPHVDSVFAKDYEPNMSASRTMPKLASVSPLDSVKQSAALRRSRSVGYNNRDMRKLSRDQMMQDANTHPSPKSVQLELGQMAQSSPTRGLGIEMVEAPRRYSNASGSATPSTIVGVARHAIAA</sequence>
<feature type="compositionally biased region" description="Low complexity" evidence="1">
    <location>
        <begin position="17"/>
        <end position="28"/>
    </location>
</feature>
<feature type="compositionally biased region" description="Low complexity" evidence="1">
    <location>
        <begin position="176"/>
        <end position="201"/>
    </location>
</feature>
<feature type="compositionally biased region" description="Polar residues" evidence="1">
    <location>
        <begin position="154"/>
        <end position="164"/>
    </location>
</feature>
<feature type="region of interest" description="Disordered" evidence="1">
    <location>
        <begin position="1020"/>
        <end position="1051"/>
    </location>
</feature>